<dbReference type="GO" id="GO:0004803">
    <property type="term" value="F:transposase activity"/>
    <property type="evidence" value="ECO:0007669"/>
    <property type="project" value="InterPro"/>
</dbReference>
<dbReference type="Pfam" id="PF04986">
    <property type="entry name" value="Y2_Tnp"/>
    <property type="match status" value="1"/>
</dbReference>
<accession>A0A445MV77</accession>
<name>A0A445MV77_9BACT</name>
<dbReference type="GO" id="GO:0006313">
    <property type="term" value="P:DNA transposition"/>
    <property type="evidence" value="ECO:0007669"/>
    <property type="project" value="InterPro"/>
</dbReference>
<dbReference type="GO" id="GO:0003677">
    <property type="term" value="F:DNA binding"/>
    <property type="evidence" value="ECO:0007669"/>
    <property type="project" value="InterPro"/>
</dbReference>
<dbReference type="NCBIfam" id="NF033538">
    <property type="entry name" value="transpos_IS91"/>
    <property type="match status" value="1"/>
</dbReference>
<gene>
    <name evidence="3" type="ORF">PITCH_A1810003</name>
</gene>
<reference evidence="3" key="1">
    <citation type="submission" date="2018-01" db="EMBL/GenBank/DDBJ databases">
        <authorList>
            <person name="Regsiter A."/>
            <person name="William W."/>
        </authorList>
    </citation>
    <scope>NUCLEOTIDE SEQUENCE</scope>
    <source>
        <strain evidence="3">TRIP AH-1</strain>
    </source>
</reference>
<dbReference type="InterPro" id="IPR054832">
    <property type="entry name" value="transpos_IS91"/>
</dbReference>
<organism evidence="3">
    <name type="scientific">uncultured Desulfobacterium sp</name>
    <dbReference type="NCBI Taxonomy" id="201089"/>
    <lineage>
        <taxon>Bacteria</taxon>
        <taxon>Pseudomonadati</taxon>
        <taxon>Thermodesulfobacteriota</taxon>
        <taxon>Desulfobacteria</taxon>
        <taxon>Desulfobacterales</taxon>
        <taxon>Desulfobacteriaceae</taxon>
        <taxon>Desulfobacterium</taxon>
        <taxon>environmental samples</taxon>
    </lineage>
</organism>
<dbReference type="Pfam" id="PF14319">
    <property type="entry name" value="Zn_Tnp_IS91"/>
    <property type="match status" value="1"/>
</dbReference>
<feature type="domain" description="Transposase IS801/IS1294" evidence="1">
    <location>
        <begin position="141"/>
        <end position="326"/>
    </location>
</feature>
<protein>
    <submittedName>
        <fullName evidence="3">Transposase</fullName>
    </submittedName>
</protein>
<evidence type="ECO:0000313" key="3">
    <source>
        <dbReference type="EMBL" id="SPD73368.1"/>
    </source>
</evidence>
<dbReference type="InterPro" id="IPR026889">
    <property type="entry name" value="Zn_Tnp"/>
</dbReference>
<dbReference type="InterPro" id="IPR007069">
    <property type="entry name" value="Transposase_32"/>
</dbReference>
<dbReference type="PANTHER" id="PTHR37023">
    <property type="entry name" value="TRANSPOSASE"/>
    <property type="match status" value="1"/>
</dbReference>
<dbReference type="AlphaFoldDB" id="A0A445MV77"/>
<sequence>MIRPVEVADIFRAYGPLYRNNHKLPTRHLRAMRAIEICRTAELGGHKYRCDTCGSFTIFYHSCRNRHCPKCQSLDKERWIDARKKEVLPIHYFHVVFTIPEDIRPIALRNQEVSYGILFKSVAQTLKELCKDPKHLGAQIGLISVLHTWSQTLMNQPHVHCIVTGGGLSLDGERWISSKPKFFIHVKVLSQVFRGKFLDYLKQAYEAGKLSFTGKIGELKDKKNFKELLSKLYGQSWHVYCKPPFRAAQKVVEYLNRYSHRVAISNERIVRFGQGRVTIRYRDYADGDKTKEMVLDALEFIRRFLLHILPDQFVKIRYYGILSTRNRSTKLLKCKELFGVPLTETADDQLSWQELFERLTGIDPTLCPHCKKGKLILFEVLGPERSPPL</sequence>
<dbReference type="PANTHER" id="PTHR37023:SF1">
    <property type="entry name" value="ISSOD25 TRANSPOSASE TNPA_ISSOD25"/>
    <property type="match status" value="1"/>
</dbReference>
<evidence type="ECO:0000259" key="2">
    <source>
        <dbReference type="Pfam" id="PF14319"/>
    </source>
</evidence>
<proteinExistence type="predicted"/>
<evidence type="ECO:0000259" key="1">
    <source>
        <dbReference type="Pfam" id="PF04986"/>
    </source>
</evidence>
<dbReference type="EMBL" id="OJIN01000092">
    <property type="protein sequence ID" value="SPD73368.1"/>
    <property type="molecule type" value="Genomic_DNA"/>
</dbReference>
<feature type="domain" description="Transposase zinc-binding" evidence="2">
    <location>
        <begin position="10"/>
        <end position="99"/>
    </location>
</feature>